<evidence type="ECO:0000313" key="2">
    <source>
        <dbReference type="Proteomes" id="UP000321938"/>
    </source>
</evidence>
<gene>
    <name evidence="1" type="ORF">ES692_06210</name>
</gene>
<comment type="caution">
    <text evidence="1">The sequence shown here is derived from an EMBL/GenBank/DDBJ whole genome shotgun (WGS) entry which is preliminary data.</text>
</comment>
<dbReference type="Proteomes" id="UP000321938">
    <property type="component" value="Unassembled WGS sequence"/>
</dbReference>
<dbReference type="EMBL" id="VOSB01000007">
    <property type="protein sequence ID" value="TXE18635.1"/>
    <property type="molecule type" value="Genomic_DNA"/>
</dbReference>
<organism evidence="1 2">
    <name type="scientific">Psychroserpens burtonensis</name>
    <dbReference type="NCBI Taxonomy" id="49278"/>
    <lineage>
        <taxon>Bacteria</taxon>
        <taxon>Pseudomonadati</taxon>
        <taxon>Bacteroidota</taxon>
        <taxon>Flavobacteriia</taxon>
        <taxon>Flavobacteriales</taxon>
        <taxon>Flavobacteriaceae</taxon>
        <taxon>Psychroserpens</taxon>
    </lineage>
</organism>
<evidence type="ECO:0000313" key="1">
    <source>
        <dbReference type="EMBL" id="TXE18635.1"/>
    </source>
</evidence>
<sequence length="595" mass="69023">MIIFRTLLWQWDVTNKGITLNEKSNLFSDKQTKSFSFPFSAEINEDIAYKLGLINLDNITDYESKIYGTFQIDNNFYNAYLAIDEIVGDLAQITFYYGDEVLKVFDKELSSLNFPVIIAPSGLAAYAKTQLGLSWPNASHQFVKVLRDDLRSNTNYEYFERFLNNYVYDEDATSWDFQVNSNETIDGVSVAVNRNIMAPMPYLLEILKVGFAEEGLDLRGEFIDNEMAQKIIYVPKNYMERFSSSQYLNYSFSNYTSQTQNGSQTLNVYQQTHTPNTIGSYAIKIKVNMSNAMAQYFSLKITQNTVVHYEAFSQNTQVNIDETVDINILDGSAFYNIVVELRLVQQSNSIAAFNNFVYEYKEANLNLFTDAYTLSEYVPDMKFRELFNTITSWFNLKADYTDNAVYLNFVDNFIDNILFNNKSHLEAPKHKRALNTNNLFVLSYLNDEKVLVNRTGQTYSETDVIDSEIEPIDIDVLPLKVTENYNSITAIYPKDEEDLMFTMYNGTQNGDNVAVNSVNGKTLRLDNIYNSFWSKWLRYRTNSETYKDNFLMHQTDELNLEEGIFKYNKHHLIVSLRKQRISTEHYKVSMTTESF</sequence>
<dbReference type="RefSeq" id="WP_147231393.1">
    <property type="nucleotide sequence ID" value="NZ_VOSB01000007.1"/>
</dbReference>
<reference evidence="1 2" key="1">
    <citation type="submission" date="2019-08" db="EMBL/GenBank/DDBJ databases">
        <title>Genome of Psychroserpens burtonensis ACAM 167.</title>
        <authorList>
            <person name="Bowman J.P."/>
        </authorList>
    </citation>
    <scope>NUCLEOTIDE SEQUENCE [LARGE SCALE GENOMIC DNA]</scope>
    <source>
        <strain evidence="1 2">ACAM 167</strain>
    </source>
</reference>
<protein>
    <submittedName>
        <fullName evidence="1">Uncharacterized protein</fullName>
    </submittedName>
</protein>
<dbReference type="AlphaFoldDB" id="A0A5C7BGP7"/>
<accession>A0A5C7BGP7</accession>
<keyword evidence="2" id="KW-1185">Reference proteome</keyword>
<proteinExistence type="predicted"/>
<name>A0A5C7BGP7_9FLAO</name>
<dbReference type="OrthoDB" id="1404327at2"/>